<feature type="compositionally biased region" description="Polar residues" evidence="1">
    <location>
        <begin position="158"/>
        <end position="171"/>
    </location>
</feature>
<reference evidence="3 4" key="1">
    <citation type="submission" date="2016-10" db="EMBL/GenBank/DDBJ databases">
        <authorList>
            <person name="de Groot N.N."/>
        </authorList>
    </citation>
    <scope>NUCLEOTIDE SEQUENCE [LARGE SCALE GENOMIC DNA]</scope>
    <source>
        <strain evidence="3 4">DSM 22187</strain>
    </source>
</reference>
<sequence length="171" mass="18366">MASTHRRSFLRVAGIIGVSTSLAGCSGIGLMDSSEDLPAGSLKFDNDHTVPHEISIEVLNVGTSKGERRDGHDTVTGTPDTAVPQRNLTATTIVEPGQTQTYESVFESRVWYDVRFTLDDEYSGEDLGRTVFHPNSSSDETTGQILGGNVSDGGELSWQISTTDNLGPSFQ</sequence>
<keyword evidence="2" id="KW-0812">Transmembrane</keyword>
<feature type="region of interest" description="Disordered" evidence="1">
    <location>
        <begin position="129"/>
        <end position="171"/>
    </location>
</feature>
<dbReference type="PROSITE" id="PS51257">
    <property type="entry name" value="PROKAR_LIPOPROTEIN"/>
    <property type="match status" value="1"/>
</dbReference>
<dbReference type="AlphaFoldDB" id="A0A1H6VSY1"/>
<organism evidence="3 4">
    <name type="scientific">Halohasta litchfieldiae</name>
    <dbReference type="NCBI Taxonomy" id="1073996"/>
    <lineage>
        <taxon>Archaea</taxon>
        <taxon>Methanobacteriati</taxon>
        <taxon>Methanobacteriota</taxon>
        <taxon>Stenosarchaea group</taxon>
        <taxon>Halobacteria</taxon>
        <taxon>Halobacteriales</taxon>
        <taxon>Haloferacaceae</taxon>
        <taxon>Halohasta</taxon>
    </lineage>
</organism>
<evidence type="ECO:0000313" key="4">
    <source>
        <dbReference type="Proteomes" id="UP000198888"/>
    </source>
</evidence>
<accession>A0A2H4Q136</accession>
<evidence type="ECO:0000313" key="3">
    <source>
        <dbReference type="EMBL" id="SEJ03145.1"/>
    </source>
</evidence>
<protein>
    <submittedName>
        <fullName evidence="3">Uncharacterized protein</fullName>
    </submittedName>
</protein>
<dbReference type="RefSeq" id="WP_012660069.1">
    <property type="nucleotide sequence ID" value="NZ_CP024845.1"/>
</dbReference>
<gene>
    <name evidence="3" type="ORF">SAMN05444271_11715</name>
</gene>
<keyword evidence="4" id="KW-1185">Reference proteome</keyword>
<dbReference type="KEGG" id="hae:halTADL_1288"/>
<keyword evidence="2" id="KW-0472">Membrane</keyword>
<evidence type="ECO:0000256" key="2">
    <source>
        <dbReference type="SAM" id="Phobius"/>
    </source>
</evidence>
<name>A0A1H6VSY1_9EURY</name>
<accession>A0A1H6VSY1</accession>
<dbReference type="Proteomes" id="UP000198888">
    <property type="component" value="Unassembled WGS sequence"/>
</dbReference>
<dbReference type="EMBL" id="FNYR01000017">
    <property type="protein sequence ID" value="SEJ03145.1"/>
    <property type="molecule type" value="Genomic_DNA"/>
</dbReference>
<feature type="compositionally biased region" description="Polar residues" evidence="1">
    <location>
        <begin position="133"/>
        <end position="144"/>
    </location>
</feature>
<feature type="transmembrane region" description="Helical" evidence="2">
    <location>
        <begin position="12"/>
        <end position="31"/>
    </location>
</feature>
<dbReference type="GeneID" id="43932742"/>
<proteinExistence type="predicted"/>
<evidence type="ECO:0000256" key="1">
    <source>
        <dbReference type="SAM" id="MobiDB-lite"/>
    </source>
</evidence>
<dbReference type="OrthoDB" id="202815at2157"/>
<keyword evidence="2" id="KW-1133">Transmembrane helix</keyword>